<sequence length="653" mass="74595">MLDMLYLYWVLVFCPVNAMGSTNVLVSSPGKQPLFSFGVVSDVQYADIPDGHSFIGVPRYYRHSIRVLQRASLDAVKKVNNEFQKLYALNTPAERSTLWEYLLSQQATCGDDPWVVLGDFNATISTADRHGGDTNWYGHMDDFPNCINQAELLQISAKGLHFTWHNGQQNEATILRKLDWAFANRRLLLEWPQVQATFQARLASDHSPTLITLTPDRHRPKTRFKFLNLWADMEGYEAAVQAAWATETHGNPISRLTTKLRVLKGHLSNLHRKHTNYISSRVKQAQVRWQEAQAGMEVNPNDLSLGRRERDTCKLYNALRKVEESFYKQRSRVHWLKLGDKNTAFFHRSVLHRRHRNAIHSLRKEDGVEERDREELGKMAASHFKDILSSNRQEPLGSMAHLYPSLNACPGLYLEELSFLPAFLKGQKFKGPVFHLIGNHCLYNLPRDILLPLLKIPGPNGQAYYDISPGPEYRIVVLDGYDISAIGWPRVHPKTLQALEFLEKKNPNSDKNSPAGLLGLERRFVMFNGAVGREQLEWLDGILQDSTKLKQKVIVCCHLPLDPCASSQEALLWNYDEVMNVIHQYKCVKACLSGHDHKGRHSIDSHGIHHRSFEAALECPPETDAFGHIDVYDNRLLLCGTDRMQGTEMYFNP</sequence>
<dbReference type="InterPro" id="IPR029052">
    <property type="entry name" value="Metallo-depent_PP-like"/>
</dbReference>
<evidence type="ECO:0000313" key="3">
    <source>
        <dbReference type="EMBL" id="KAB5525049.1"/>
    </source>
</evidence>
<evidence type="ECO:0000313" key="4">
    <source>
        <dbReference type="Proteomes" id="UP000326939"/>
    </source>
</evidence>
<evidence type="ECO:0000259" key="2">
    <source>
        <dbReference type="Pfam" id="PF00149"/>
    </source>
</evidence>
<comment type="caution">
    <text evidence="3">The sequence shown here is derived from an EMBL/GenBank/DDBJ whole genome shotgun (WGS) entry which is preliminary data.</text>
</comment>
<dbReference type="EMBL" id="VDCV01000015">
    <property type="protein sequence ID" value="KAB5525049.1"/>
    <property type="molecule type" value="Genomic_DNA"/>
</dbReference>
<protein>
    <recommendedName>
        <fullName evidence="2">Calcineurin-like phosphoesterase domain-containing protein</fullName>
    </recommendedName>
</protein>
<dbReference type="Gene3D" id="3.60.21.10">
    <property type="match status" value="2"/>
</dbReference>
<dbReference type="Proteomes" id="UP000326939">
    <property type="component" value="Chromosome 15"/>
</dbReference>
<evidence type="ECO:0000256" key="1">
    <source>
        <dbReference type="SAM" id="SignalP"/>
    </source>
</evidence>
<accession>A0A5N5K0G7</accession>
<dbReference type="GO" id="GO:0008663">
    <property type="term" value="F:2',3'-cyclic-nucleotide 2'-phosphodiesterase activity"/>
    <property type="evidence" value="ECO:0007669"/>
    <property type="project" value="TreeGrafter"/>
</dbReference>
<dbReference type="AlphaFoldDB" id="A0A5N5K0G7"/>
<keyword evidence="1" id="KW-0732">Signal</keyword>
<dbReference type="SUPFAM" id="SSF56300">
    <property type="entry name" value="Metallo-dependent phosphatases"/>
    <property type="match status" value="1"/>
</dbReference>
<dbReference type="Pfam" id="PF00149">
    <property type="entry name" value="Metallophos"/>
    <property type="match status" value="1"/>
</dbReference>
<dbReference type="GO" id="GO:0030145">
    <property type="term" value="F:manganese ion binding"/>
    <property type="evidence" value="ECO:0007669"/>
    <property type="project" value="TreeGrafter"/>
</dbReference>
<dbReference type="SUPFAM" id="SSF56219">
    <property type="entry name" value="DNase I-like"/>
    <property type="match status" value="1"/>
</dbReference>
<proteinExistence type="predicted"/>
<feature type="chain" id="PRO_5024284752" description="Calcineurin-like phosphoesterase domain-containing protein" evidence="1">
    <location>
        <begin position="19"/>
        <end position="653"/>
    </location>
</feature>
<dbReference type="InterPro" id="IPR036691">
    <property type="entry name" value="Endo/exonu/phosph_ase_sf"/>
</dbReference>
<dbReference type="PANTHER" id="PTHR16509:SF1">
    <property type="entry name" value="MANGANESE-DEPENDENT ADP-RIBOSE_CDP-ALCOHOL DIPHOSPHATASE"/>
    <property type="match status" value="1"/>
</dbReference>
<feature type="domain" description="Calcineurin-like phosphoesterase" evidence="2">
    <location>
        <begin position="423"/>
        <end position="598"/>
    </location>
</feature>
<reference evidence="4" key="1">
    <citation type="journal article" date="2019" name="Gigascience">
        <title>De novo genome assembly of the endangered Acer yangbiense, a plant species with extremely small populations endemic to Yunnan Province, China.</title>
        <authorList>
            <person name="Yang J."/>
            <person name="Wariss H.M."/>
            <person name="Tao L."/>
            <person name="Zhang R."/>
            <person name="Yun Q."/>
            <person name="Hollingsworth P."/>
            <person name="Dao Z."/>
            <person name="Luo G."/>
            <person name="Guo H."/>
            <person name="Ma Y."/>
            <person name="Sun W."/>
        </authorList>
    </citation>
    <scope>NUCLEOTIDE SEQUENCE [LARGE SCALE GENOMIC DNA]</scope>
    <source>
        <strain evidence="4">cv. br00</strain>
    </source>
</reference>
<dbReference type="PANTHER" id="PTHR16509">
    <property type="match status" value="1"/>
</dbReference>
<organism evidence="3 4">
    <name type="scientific">Salix brachista</name>
    <dbReference type="NCBI Taxonomy" id="2182728"/>
    <lineage>
        <taxon>Eukaryota</taxon>
        <taxon>Viridiplantae</taxon>
        <taxon>Streptophyta</taxon>
        <taxon>Embryophyta</taxon>
        <taxon>Tracheophyta</taxon>
        <taxon>Spermatophyta</taxon>
        <taxon>Magnoliopsida</taxon>
        <taxon>eudicotyledons</taxon>
        <taxon>Gunneridae</taxon>
        <taxon>Pentapetalae</taxon>
        <taxon>rosids</taxon>
        <taxon>fabids</taxon>
        <taxon>Malpighiales</taxon>
        <taxon>Salicaceae</taxon>
        <taxon>Saliceae</taxon>
        <taxon>Salix</taxon>
    </lineage>
</organism>
<dbReference type="GO" id="GO:0047631">
    <property type="term" value="F:ADP-ribose diphosphatase activity"/>
    <property type="evidence" value="ECO:0007669"/>
    <property type="project" value="TreeGrafter"/>
</dbReference>
<dbReference type="Gene3D" id="3.60.10.10">
    <property type="entry name" value="Endonuclease/exonuclease/phosphatase"/>
    <property type="match status" value="1"/>
</dbReference>
<name>A0A5N5K0G7_9ROSI</name>
<dbReference type="GO" id="GO:0047734">
    <property type="term" value="F:CDP-glycerol diphosphatase activity"/>
    <property type="evidence" value="ECO:0007669"/>
    <property type="project" value="TreeGrafter"/>
</dbReference>
<feature type="signal peptide" evidence="1">
    <location>
        <begin position="1"/>
        <end position="18"/>
    </location>
</feature>
<dbReference type="InterPro" id="IPR004843">
    <property type="entry name" value="Calcineurin-like_PHP"/>
</dbReference>
<keyword evidence="4" id="KW-1185">Reference proteome</keyword>
<gene>
    <name evidence="3" type="ORF">DKX38_022798</name>
</gene>